<sequence length="135" mass="14509">MRCTIAAATAFALSTSVAALPALSERASSSGCTVSLNNTLERPANPAEIILMRTMVKWNNSTGMSGFSSSYCNWSHTVNDPFSVFFYADTIPDYETTDELSAVLEPWIGTWLISTNSTPSSGTTGDYNITEVTCV</sequence>
<reference evidence="2" key="1">
    <citation type="submission" date="2020-04" db="EMBL/GenBank/DDBJ databases">
        <title>Genome Assembly and Annotation of Botryosphaeria dothidea sdau 11-99, a Latent Pathogen of Apple Fruit Ring Rot in China.</title>
        <authorList>
            <person name="Yu C."/>
            <person name="Diao Y."/>
            <person name="Lu Q."/>
            <person name="Zhao J."/>
            <person name="Cui S."/>
            <person name="Peng C."/>
            <person name="He B."/>
            <person name="Liu H."/>
        </authorList>
    </citation>
    <scope>NUCLEOTIDE SEQUENCE [LARGE SCALE GENOMIC DNA]</scope>
    <source>
        <strain evidence="2">Sdau11-99</strain>
    </source>
</reference>
<dbReference type="EMBL" id="WWBZ02000051">
    <property type="protein sequence ID" value="KAF4303902.1"/>
    <property type="molecule type" value="Genomic_DNA"/>
</dbReference>
<name>A0A8H4IMH1_9PEZI</name>
<feature type="chain" id="PRO_5034339075" evidence="1">
    <location>
        <begin position="20"/>
        <end position="135"/>
    </location>
</feature>
<dbReference type="Proteomes" id="UP000572817">
    <property type="component" value="Unassembled WGS sequence"/>
</dbReference>
<feature type="signal peptide" evidence="1">
    <location>
        <begin position="1"/>
        <end position="19"/>
    </location>
</feature>
<comment type="caution">
    <text evidence="2">The sequence shown here is derived from an EMBL/GenBank/DDBJ whole genome shotgun (WGS) entry which is preliminary data.</text>
</comment>
<dbReference type="AlphaFoldDB" id="A0A8H4IMH1"/>
<evidence type="ECO:0000313" key="3">
    <source>
        <dbReference type="Proteomes" id="UP000572817"/>
    </source>
</evidence>
<organism evidence="2 3">
    <name type="scientific">Botryosphaeria dothidea</name>
    <dbReference type="NCBI Taxonomy" id="55169"/>
    <lineage>
        <taxon>Eukaryota</taxon>
        <taxon>Fungi</taxon>
        <taxon>Dikarya</taxon>
        <taxon>Ascomycota</taxon>
        <taxon>Pezizomycotina</taxon>
        <taxon>Dothideomycetes</taxon>
        <taxon>Dothideomycetes incertae sedis</taxon>
        <taxon>Botryosphaeriales</taxon>
        <taxon>Botryosphaeriaceae</taxon>
        <taxon>Botryosphaeria</taxon>
    </lineage>
</organism>
<keyword evidence="3" id="KW-1185">Reference proteome</keyword>
<accession>A0A8H4IMH1</accession>
<evidence type="ECO:0000313" key="2">
    <source>
        <dbReference type="EMBL" id="KAF4303902.1"/>
    </source>
</evidence>
<protein>
    <submittedName>
        <fullName evidence="2">Uncharacterized protein</fullName>
    </submittedName>
</protein>
<evidence type="ECO:0000256" key="1">
    <source>
        <dbReference type="SAM" id="SignalP"/>
    </source>
</evidence>
<gene>
    <name evidence="2" type="ORF">GTA08_BOTSDO07415</name>
</gene>
<proteinExistence type="predicted"/>
<keyword evidence="1" id="KW-0732">Signal</keyword>
<dbReference type="OrthoDB" id="3931445at2759"/>